<feature type="domain" description="Methyl-accepting transducer" evidence="8">
    <location>
        <begin position="319"/>
        <end position="548"/>
    </location>
</feature>
<evidence type="ECO:0000256" key="2">
    <source>
        <dbReference type="ARBA" id="ARBA00022500"/>
    </source>
</evidence>
<keyword evidence="11" id="KW-1185">Reference proteome</keyword>
<evidence type="ECO:0000256" key="4">
    <source>
        <dbReference type="PROSITE-ProRule" id="PRU00284"/>
    </source>
</evidence>
<evidence type="ECO:0000259" key="9">
    <source>
        <dbReference type="PROSITE" id="PS50885"/>
    </source>
</evidence>
<gene>
    <name evidence="10" type="primary">tsr_2</name>
    <name evidence="10" type="ORF">TRN7648_03016</name>
</gene>
<dbReference type="PANTHER" id="PTHR43531:SF11">
    <property type="entry name" value="METHYL-ACCEPTING CHEMOTAXIS PROTEIN 3"/>
    <property type="match status" value="1"/>
</dbReference>
<dbReference type="Pfam" id="PF00015">
    <property type="entry name" value="MCPsignal"/>
    <property type="match status" value="1"/>
</dbReference>
<dbReference type="FunFam" id="1.10.287.950:FF:000001">
    <property type="entry name" value="Methyl-accepting chemotaxis sensory transducer"/>
    <property type="match status" value="1"/>
</dbReference>
<feature type="domain" description="HAMP" evidence="9">
    <location>
        <begin position="199"/>
        <end position="252"/>
    </location>
</feature>
<dbReference type="InterPro" id="IPR003660">
    <property type="entry name" value="HAMP_dom"/>
</dbReference>
<dbReference type="STRING" id="441103.TRN7648_03016"/>
<proteinExistence type="inferred from homology"/>
<dbReference type="SMART" id="SM00304">
    <property type="entry name" value="HAMP"/>
    <property type="match status" value="2"/>
</dbReference>
<dbReference type="Gene3D" id="6.10.340.10">
    <property type="match status" value="1"/>
</dbReference>
<keyword evidence="7" id="KW-0812">Transmembrane</keyword>
<evidence type="ECO:0000256" key="7">
    <source>
        <dbReference type="SAM" id="Phobius"/>
    </source>
</evidence>
<keyword evidence="5" id="KW-0175">Coiled coil</keyword>
<reference evidence="10 11" key="1">
    <citation type="submission" date="2015-09" db="EMBL/GenBank/DDBJ databases">
        <authorList>
            <consortium name="Swine Surveillance"/>
        </authorList>
    </citation>
    <scope>NUCLEOTIDE SEQUENCE [LARGE SCALE GENOMIC DNA]</scope>
    <source>
        <strain evidence="10 11">CECT 7648</strain>
    </source>
</reference>
<feature type="transmembrane region" description="Helical" evidence="7">
    <location>
        <begin position="17"/>
        <end position="38"/>
    </location>
</feature>
<evidence type="ECO:0000313" key="10">
    <source>
        <dbReference type="EMBL" id="CUH80499.1"/>
    </source>
</evidence>
<keyword evidence="10" id="KW-0675">Receptor</keyword>
<dbReference type="Gene3D" id="1.10.287.950">
    <property type="entry name" value="Methyl-accepting chemotaxis protein"/>
    <property type="match status" value="1"/>
</dbReference>
<dbReference type="PROSITE" id="PS50885">
    <property type="entry name" value="HAMP"/>
    <property type="match status" value="2"/>
</dbReference>
<evidence type="ECO:0000313" key="11">
    <source>
        <dbReference type="Proteomes" id="UP000054935"/>
    </source>
</evidence>
<keyword evidence="4" id="KW-0807">Transducer</keyword>
<organism evidence="10 11">
    <name type="scientific">Tropicibacter naphthalenivorans</name>
    <dbReference type="NCBI Taxonomy" id="441103"/>
    <lineage>
        <taxon>Bacteria</taxon>
        <taxon>Pseudomonadati</taxon>
        <taxon>Pseudomonadota</taxon>
        <taxon>Alphaproteobacteria</taxon>
        <taxon>Rhodobacterales</taxon>
        <taxon>Roseobacteraceae</taxon>
        <taxon>Tropicibacter</taxon>
    </lineage>
</organism>
<dbReference type="EMBL" id="CYSE01000005">
    <property type="protein sequence ID" value="CUH80499.1"/>
    <property type="molecule type" value="Genomic_DNA"/>
</dbReference>
<evidence type="ECO:0000256" key="1">
    <source>
        <dbReference type="ARBA" id="ARBA00004370"/>
    </source>
</evidence>
<accession>A0A0P1H1B4</accession>
<evidence type="ECO:0000256" key="3">
    <source>
        <dbReference type="ARBA" id="ARBA00029447"/>
    </source>
</evidence>
<dbReference type="Proteomes" id="UP000054935">
    <property type="component" value="Unassembled WGS sequence"/>
</dbReference>
<feature type="coiled-coil region" evidence="5">
    <location>
        <begin position="338"/>
        <end position="372"/>
    </location>
</feature>
<dbReference type="PANTHER" id="PTHR43531">
    <property type="entry name" value="PROTEIN ICFG"/>
    <property type="match status" value="1"/>
</dbReference>
<dbReference type="OrthoDB" id="354287at2"/>
<evidence type="ECO:0000256" key="6">
    <source>
        <dbReference type="SAM" id="MobiDB-lite"/>
    </source>
</evidence>
<feature type="region of interest" description="Disordered" evidence="6">
    <location>
        <begin position="566"/>
        <end position="588"/>
    </location>
</feature>
<dbReference type="AlphaFoldDB" id="A0A0P1H1B4"/>
<dbReference type="CDD" id="cd11386">
    <property type="entry name" value="MCP_signal"/>
    <property type="match status" value="1"/>
</dbReference>
<protein>
    <submittedName>
        <fullName evidence="10">Serine chemoreceptor protein</fullName>
    </submittedName>
</protein>
<dbReference type="GO" id="GO:0016020">
    <property type="term" value="C:membrane"/>
    <property type="evidence" value="ECO:0007669"/>
    <property type="project" value="UniProtKB-SubCell"/>
</dbReference>
<dbReference type="Pfam" id="PF00672">
    <property type="entry name" value="HAMP"/>
    <property type="match status" value="1"/>
</dbReference>
<dbReference type="SUPFAM" id="SSF158472">
    <property type="entry name" value="HAMP domain-like"/>
    <property type="match status" value="1"/>
</dbReference>
<keyword evidence="2" id="KW-0145">Chemotaxis</keyword>
<sequence>MKPSSKKTGLRQALNSVFLRCAAIMAVTTIVVAGVLSVQSGRLANQLAVKAVGDQAEKSVDALAVELVKPIRFKASDKITEVGQNTLDIAGESGQALLVIDASGAVLSSFGAVDALGGDFADMAAQALAEGHHVAAENGLWQATPVMLSADEPPIGAAVIAYSADVALASVREQNQMILMTAVTVFVVMMAITVLVLKRVLGRPLATMSGALQTVTDGDYDSKVPMVERADEFGAIARNLDQLVTKLHDGRVAEEQRVIQMQLQSRVVDHLGQSLDVLAEGVLNRDIHEEFPENYEQLRHNYNRAVQSLRVVIGEVRDASSDILGNADSIARASDDLSRRTETQAATLEESAAALEELLNSVNTAAQNASNADAAARNARDIARQNGEVMHSAISAMAEIEKSSEQISEIITVIDDIAFQTNLLALNAGVEAARAGESGKGFAVVASEVRGLAQRSAEAAQQIKDLIIGSADQVQNGVQLVEKAGKALEEVVGKVAEISDMVSEIARGAGEQAQGLEEINVGIANLDRVTQQNAAMVEEATAAAHTLRADSGGLRDKVALFQTDSSEPASMAAAAPSRPATAGKAAAS</sequence>
<comment type="similarity">
    <text evidence="3">Belongs to the methyl-accepting chemotaxis (MCP) protein family.</text>
</comment>
<name>A0A0P1H1B4_9RHOB</name>
<evidence type="ECO:0000259" key="8">
    <source>
        <dbReference type="PROSITE" id="PS50111"/>
    </source>
</evidence>
<comment type="subcellular location">
    <subcellularLocation>
        <location evidence="1">Membrane</location>
    </subcellularLocation>
</comment>
<feature type="transmembrane region" description="Helical" evidence="7">
    <location>
        <begin position="177"/>
        <end position="197"/>
    </location>
</feature>
<dbReference type="InterPro" id="IPR051310">
    <property type="entry name" value="MCP_chemotaxis"/>
</dbReference>
<dbReference type="InterPro" id="IPR004089">
    <property type="entry name" value="MCPsignal_dom"/>
</dbReference>
<dbReference type="SUPFAM" id="SSF58104">
    <property type="entry name" value="Methyl-accepting chemotaxis protein (MCP) signaling domain"/>
    <property type="match status" value="1"/>
</dbReference>
<dbReference type="CDD" id="cd06225">
    <property type="entry name" value="HAMP"/>
    <property type="match status" value="1"/>
</dbReference>
<evidence type="ECO:0000256" key="5">
    <source>
        <dbReference type="SAM" id="Coils"/>
    </source>
</evidence>
<keyword evidence="7" id="KW-1133">Transmembrane helix</keyword>
<dbReference type="GO" id="GO:0007165">
    <property type="term" value="P:signal transduction"/>
    <property type="evidence" value="ECO:0007669"/>
    <property type="project" value="UniProtKB-KW"/>
</dbReference>
<dbReference type="PROSITE" id="PS50111">
    <property type="entry name" value="CHEMOTAXIS_TRANSDUC_2"/>
    <property type="match status" value="1"/>
</dbReference>
<feature type="domain" description="HAMP" evidence="9">
    <location>
        <begin position="262"/>
        <end position="314"/>
    </location>
</feature>
<dbReference type="SMART" id="SM00283">
    <property type="entry name" value="MA"/>
    <property type="match status" value="1"/>
</dbReference>
<dbReference type="GO" id="GO:0006935">
    <property type="term" value="P:chemotaxis"/>
    <property type="evidence" value="ECO:0007669"/>
    <property type="project" value="UniProtKB-KW"/>
</dbReference>
<keyword evidence="7" id="KW-0472">Membrane</keyword>